<dbReference type="Pfam" id="PF21715">
    <property type="entry name" value="CggR_N"/>
    <property type="match status" value="1"/>
</dbReference>
<dbReference type="GO" id="GO:0030246">
    <property type="term" value="F:carbohydrate binding"/>
    <property type="evidence" value="ECO:0007669"/>
    <property type="project" value="InterPro"/>
</dbReference>
<dbReference type="PANTHER" id="PTHR34294">
    <property type="entry name" value="TRANSCRIPTIONAL REGULATOR-RELATED"/>
    <property type="match status" value="1"/>
</dbReference>
<dbReference type="EMBL" id="MUYF01000003">
    <property type="protein sequence ID" value="OOL80596.1"/>
    <property type="molecule type" value="Genomic_DNA"/>
</dbReference>
<feature type="domain" description="Sugar-binding" evidence="5">
    <location>
        <begin position="93"/>
        <end position="337"/>
    </location>
</feature>
<dbReference type="SUPFAM" id="SSF46785">
    <property type="entry name" value="Winged helix' DNA-binding domain"/>
    <property type="match status" value="1"/>
</dbReference>
<dbReference type="InterPro" id="IPR051054">
    <property type="entry name" value="SorC_transcr_regulators"/>
</dbReference>
<dbReference type="KEGG" id="dpm:FNV33_03295"/>
<dbReference type="Proteomes" id="UP000315953">
    <property type="component" value="Chromosome"/>
</dbReference>
<dbReference type="AlphaFoldDB" id="A0A1S8KLK3"/>
<name>A0A1S8KLK3_9LACT</name>
<dbReference type="InterPro" id="IPR048715">
    <property type="entry name" value="CggR_N"/>
</dbReference>
<evidence type="ECO:0000256" key="4">
    <source>
        <dbReference type="ARBA" id="ARBA00023163"/>
    </source>
</evidence>
<gene>
    <name evidence="7" type="ORF">BWX42_01260</name>
    <name evidence="8" type="ORF">FNV33_03295</name>
</gene>
<dbReference type="InterPro" id="IPR037171">
    <property type="entry name" value="NagB/RpiA_transferase-like"/>
</dbReference>
<evidence type="ECO:0000256" key="3">
    <source>
        <dbReference type="ARBA" id="ARBA00023125"/>
    </source>
</evidence>
<proteinExistence type="inferred from homology"/>
<keyword evidence="4" id="KW-0804">Transcription</keyword>
<keyword evidence="3" id="KW-0238">DNA-binding</keyword>
<protein>
    <submittedName>
        <fullName evidence="7">Uncharacterized protein</fullName>
    </submittedName>
</protein>
<organism evidence="7 9">
    <name type="scientific">Dolosigranulum pigrum</name>
    <dbReference type="NCBI Taxonomy" id="29394"/>
    <lineage>
        <taxon>Bacteria</taxon>
        <taxon>Bacillati</taxon>
        <taxon>Bacillota</taxon>
        <taxon>Bacilli</taxon>
        <taxon>Lactobacillales</taxon>
        <taxon>Carnobacteriaceae</taxon>
        <taxon>Dolosigranulum</taxon>
    </lineage>
</organism>
<comment type="similarity">
    <text evidence="1">Belongs to the SorC transcriptional regulatory family.</text>
</comment>
<dbReference type="PANTHER" id="PTHR34294:SF5">
    <property type="entry name" value="CENTRAL GLYCOLYTIC GENES REGULATOR"/>
    <property type="match status" value="1"/>
</dbReference>
<dbReference type="EMBL" id="CP041626">
    <property type="protein sequence ID" value="QDO91122.1"/>
    <property type="molecule type" value="Genomic_DNA"/>
</dbReference>
<reference evidence="8 10" key="2">
    <citation type="submission" date="2019-07" db="EMBL/GenBank/DDBJ databases">
        <title>Genome assembly of a nasal isolate of Dolosigranulum pigrum from a chronic sinusitis patient.</title>
        <authorList>
            <person name="Baig S."/>
            <person name="Overballe-Petersen S."/>
            <person name="Kaspar U."/>
            <person name="Rendboe A."/>
            <person name="de Man T."/>
            <person name="Liu C."/>
            <person name="Price L.B."/>
            <person name="Stegger M."/>
            <person name="Becker K."/>
            <person name="Skytt Andersen P."/>
        </authorList>
    </citation>
    <scope>NUCLEOTIDE SEQUENCE [LARGE SCALE GENOMIC DNA]</scope>
    <source>
        <strain evidence="8 10">83VPs-KB5</strain>
    </source>
</reference>
<dbReference type="SUPFAM" id="SSF100950">
    <property type="entry name" value="NagB/RpiA/CoA transferase-like"/>
    <property type="match status" value="1"/>
</dbReference>
<accession>A0A1S8KLK3</accession>
<dbReference type="InterPro" id="IPR036390">
    <property type="entry name" value="WH_DNA-bd_sf"/>
</dbReference>
<evidence type="ECO:0000313" key="9">
    <source>
        <dbReference type="Proteomes" id="UP000190409"/>
    </source>
</evidence>
<evidence type="ECO:0000313" key="10">
    <source>
        <dbReference type="Proteomes" id="UP000315953"/>
    </source>
</evidence>
<evidence type="ECO:0000256" key="1">
    <source>
        <dbReference type="ARBA" id="ARBA00010466"/>
    </source>
</evidence>
<evidence type="ECO:0000313" key="7">
    <source>
        <dbReference type="EMBL" id="OOL80596.1"/>
    </source>
</evidence>
<keyword evidence="2" id="KW-0805">Transcription regulation</keyword>
<dbReference type="Pfam" id="PF04198">
    <property type="entry name" value="Sugar-bind"/>
    <property type="match status" value="1"/>
</dbReference>
<feature type="domain" description="CggR N-terminal DNA binding" evidence="6">
    <location>
        <begin position="15"/>
        <end position="84"/>
    </location>
</feature>
<dbReference type="RefSeq" id="WP_077862159.1">
    <property type="nucleotide sequence ID" value="NZ_CP041626.1"/>
</dbReference>
<evidence type="ECO:0000259" key="5">
    <source>
        <dbReference type="Pfam" id="PF04198"/>
    </source>
</evidence>
<evidence type="ECO:0000259" key="6">
    <source>
        <dbReference type="Pfam" id="PF21715"/>
    </source>
</evidence>
<dbReference type="GO" id="GO:0003677">
    <property type="term" value="F:DNA binding"/>
    <property type="evidence" value="ECO:0007669"/>
    <property type="project" value="UniProtKB-KW"/>
</dbReference>
<dbReference type="Gene3D" id="1.10.10.10">
    <property type="entry name" value="Winged helix-like DNA-binding domain superfamily/Winged helix DNA-binding domain"/>
    <property type="match status" value="1"/>
</dbReference>
<evidence type="ECO:0000313" key="8">
    <source>
        <dbReference type="EMBL" id="QDO91122.1"/>
    </source>
</evidence>
<dbReference type="InterPro" id="IPR036388">
    <property type="entry name" value="WH-like_DNA-bd_sf"/>
</dbReference>
<evidence type="ECO:0000256" key="2">
    <source>
        <dbReference type="ARBA" id="ARBA00023015"/>
    </source>
</evidence>
<dbReference type="Gene3D" id="3.40.50.1360">
    <property type="match status" value="1"/>
</dbReference>
<sequence length="342" mass="37372">MLSLIERVAPGTIGVLMRRLEILGEIHRSSPIGRRALAQKLNLTERTLRSEVDILRDEKLIRADTTGMRLSDRGQSTMQALAQLLERQTTIQRQETALAEMLGIQSCTIVCRDDEKADAKEQLADSVVKLVEKLLDNQSQTIGVMGGTTMRSVANAFESRLVDASNVLFVPARGGASDSPDIQPNQIAARMAELTGAKSRTLNAPEHVSAETHSLLLEEPEIKKTLRFLSEAILVIFSIGRAMEMANRFKLKQQDLNKLEEHGAVAEAFGEFLDQDGKVVHKVARIGLSAEQLSEIPNLLAVAGGANKAQAIQAYMKTAPPHTQFVTDQAAAQVILNGEYSL</sequence>
<reference evidence="7 9" key="1">
    <citation type="submission" date="2017-01" db="EMBL/GenBank/DDBJ databases">
        <title>Complete Genome Sequence of Dolosigranulum pigrum isolated from a Patient with interstitial lung disease.</title>
        <authorList>
            <person name="Mukhopadhyay R."/>
            <person name="Joaquin J."/>
            <person name="Hogue R."/>
            <person name="Fitzgerald S."/>
            <person name="Jospin G."/>
            <person name="Eisen J.A."/>
            <person name="Chaturvedi V."/>
        </authorList>
    </citation>
    <scope>NUCLEOTIDE SEQUENCE [LARGE SCALE GENOMIC DNA]</scope>
    <source>
        <strain evidence="7 9">15S00348</strain>
    </source>
</reference>
<dbReference type="Proteomes" id="UP000190409">
    <property type="component" value="Unassembled WGS sequence"/>
</dbReference>
<dbReference type="InterPro" id="IPR007324">
    <property type="entry name" value="Sugar-bd_dom_put"/>
</dbReference>